<proteinExistence type="predicted"/>
<keyword evidence="3" id="KW-1185">Reference proteome</keyword>
<dbReference type="InterPro" id="IPR003497">
    <property type="entry name" value="BRO_N_domain"/>
</dbReference>
<comment type="caution">
    <text evidence="2">The sequence shown here is derived from an EMBL/GenBank/DDBJ whole genome shotgun (WGS) entry which is preliminary data.</text>
</comment>
<evidence type="ECO:0000313" key="3">
    <source>
        <dbReference type="Proteomes" id="UP001596972"/>
    </source>
</evidence>
<organism evidence="2 3">
    <name type="scientific">Actinomadura sediminis</name>
    <dbReference type="NCBI Taxonomy" id="1038904"/>
    <lineage>
        <taxon>Bacteria</taxon>
        <taxon>Bacillati</taxon>
        <taxon>Actinomycetota</taxon>
        <taxon>Actinomycetes</taxon>
        <taxon>Streptosporangiales</taxon>
        <taxon>Thermomonosporaceae</taxon>
        <taxon>Actinomadura</taxon>
    </lineage>
</organism>
<protein>
    <submittedName>
        <fullName evidence="2">Bro-N domain-containing protein</fullName>
    </submittedName>
</protein>
<dbReference type="SMART" id="SM01040">
    <property type="entry name" value="Bro-N"/>
    <property type="match status" value="1"/>
</dbReference>
<reference evidence="3" key="1">
    <citation type="journal article" date="2019" name="Int. J. Syst. Evol. Microbiol.">
        <title>The Global Catalogue of Microorganisms (GCM) 10K type strain sequencing project: providing services to taxonomists for standard genome sequencing and annotation.</title>
        <authorList>
            <consortium name="The Broad Institute Genomics Platform"/>
            <consortium name="The Broad Institute Genome Sequencing Center for Infectious Disease"/>
            <person name="Wu L."/>
            <person name="Ma J."/>
        </authorList>
    </citation>
    <scope>NUCLEOTIDE SEQUENCE [LARGE SCALE GENOMIC DNA]</scope>
    <source>
        <strain evidence="3">JCM 31202</strain>
    </source>
</reference>
<feature type="domain" description="Bro-N" evidence="1">
    <location>
        <begin position="1"/>
        <end position="132"/>
    </location>
</feature>
<evidence type="ECO:0000259" key="1">
    <source>
        <dbReference type="PROSITE" id="PS51750"/>
    </source>
</evidence>
<dbReference type="PROSITE" id="PS51750">
    <property type="entry name" value="BRO_N"/>
    <property type="match status" value="1"/>
</dbReference>
<dbReference type="RefSeq" id="WP_378300116.1">
    <property type="nucleotide sequence ID" value="NZ_JBHTJA010000034.1"/>
</dbReference>
<dbReference type="Proteomes" id="UP001596972">
    <property type="component" value="Unassembled WGS sequence"/>
</dbReference>
<dbReference type="Pfam" id="PF02498">
    <property type="entry name" value="Bro-N"/>
    <property type="match status" value="1"/>
</dbReference>
<evidence type="ECO:0000313" key="2">
    <source>
        <dbReference type="EMBL" id="MFD0902389.1"/>
    </source>
</evidence>
<sequence>MTGLQLFRFDENADAGVIHYPETGQSLRWARVDGTVWLHFADLCKGTGHSNPSAAIHLVEDDDRRKLNLNEVFAGHAALKNLRAGVTSGNAEAWFVNEDGFATLGLAGRGDGPRMFRRWVVKVVLPQFRRSAEMAKSPDADLDVIQSMVDAIRQQRADMRATQQRVTTVEAKVSAIEGRHDWFTALAHAKLTDRPTDRPYLSRVGAKATRLLKARGEKPVPRQDATFGTVNTYPADVLEQAFEAVSR</sequence>
<accession>A0ABW3EPV6</accession>
<gene>
    <name evidence="2" type="ORF">ACFQ11_18465</name>
</gene>
<dbReference type="EMBL" id="JBHTJA010000034">
    <property type="protein sequence ID" value="MFD0902389.1"/>
    <property type="molecule type" value="Genomic_DNA"/>
</dbReference>
<name>A0ABW3EPV6_9ACTN</name>